<reference evidence="3" key="1">
    <citation type="submission" date="2023-08" db="EMBL/GenBank/DDBJ databases">
        <authorList>
            <person name="Chen Y."/>
            <person name="Shah S."/>
            <person name="Dougan E. K."/>
            <person name="Thang M."/>
            <person name="Chan C."/>
        </authorList>
    </citation>
    <scope>NUCLEOTIDE SEQUENCE</scope>
</reference>
<dbReference type="Proteomes" id="UP001178507">
    <property type="component" value="Unassembled WGS sequence"/>
</dbReference>
<keyword evidence="4" id="KW-1185">Reference proteome</keyword>
<feature type="signal peptide" evidence="2">
    <location>
        <begin position="1"/>
        <end position="17"/>
    </location>
</feature>
<comment type="caution">
    <text evidence="3">The sequence shown here is derived from an EMBL/GenBank/DDBJ whole genome shotgun (WGS) entry which is preliminary data.</text>
</comment>
<name>A0AA36HRX3_9DINO</name>
<evidence type="ECO:0000256" key="1">
    <source>
        <dbReference type="SAM" id="Phobius"/>
    </source>
</evidence>
<keyword evidence="1" id="KW-0812">Transmembrane</keyword>
<evidence type="ECO:0000313" key="3">
    <source>
        <dbReference type="EMBL" id="CAJ1373359.1"/>
    </source>
</evidence>
<dbReference type="AlphaFoldDB" id="A0AA36HRX3"/>
<dbReference type="EMBL" id="CAUJNA010000190">
    <property type="protein sequence ID" value="CAJ1373359.1"/>
    <property type="molecule type" value="Genomic_DNA"/>
</dbReference>
<organism evidence="3 4">
    <name type="scientific">Effrenium voratum</name>
    <dbReference type="NCBI Taxonomy" id="2562239"/>
    <lineage>
        <taxon>Eukaryota</taxon>
        <taxon>Sar</taxon>
        <taxon>Alveolata</taxon>
        <taxon>Dinophyceae</taxon>
        <taxon>Suessiales</taxon>
        <taxon>Symbiodiniaceae</taxon>
        <taxon>Effrenium</taxon>
    </lineage>
</organism>
<sequence>MRRTLCVLCLLRAAADCEAPARSAVMLQTEALEAKMAPRKDANVSLGVAESHAKAKGQAIPVEAKAKAGAFWEEIFIAASIVILLAILAVVAYAWPPPR</sequence>
<feature type="chain" id="PRO_5041456646" evidence="2">
    <location>
        <begin position="18"/>
        <end position="99"/>
    </location>
</feature>
<proteinExistence type="predicted"/>
<protein>
    <submittedName>
        <fullName evidence="3">Uncharacterized protein</fullName>
    </submittedName>
</protein>
<keyword evidence="1" id="KW-0472">Membrane</keyword>
<evidence type="ECO:0000313" key="4">
    <source>
        <dbReference type="Proteomes" id="UP001178507"/>
    </source>
</evidence>
<keyword evidence="2" id="KW-0732">Signal</keyword>
<feature type="transmembrane region" description="Helical" evidence="1">
    <location>
        <begin position="75"/>
        <end position="95"/>
    </location>
</feature>
<evidence type="ECO:0000256" key="2">
    <source>
        <dbReference type="SAM" id="SignalP"/>
    </source>
</evidence>
<keyword evidence="1" id="KW-1133">Transmembrane helix</keyword>
<gene>
    <name evidence="3" type="ORF">EVOR1521_LOCUS3194</name>
</gene>
<accession>A0AA36HRX3</accession>